<feature type="compositionally biased region" description="Basic and acidic residues" evidence="1">
    <location>
        <begin position="1856"/>
        <end position="1875"/>
    </location>
</feature>
<keyword evidence="2" id="KW-0812">Transmembrane</keyword>
<feature type="compositionally biased region" description="Basic and acidic residues" evidence="1">
    <location>
        <begin position="1909"/>
        <end position="1927"/>
    </location>
</feature>
<dbReference type="EMBL" id="FLQU01000225">
    <property type="protein sequence ID" value="SBS82830.1"/>
    <property type="molecule type" value="Genomic_DNA"/>
</dbReference>
<evidence type="ECO:0000313" key="3">
    <source>
        <dbReference type="EMBL" id="SBS82830.1"/>
    </source>
</evidence>
<sequence length="2051" mass="242749">MKNAKGNRKILTSNVNIEEKKKVWINTVDKNERGNLKGIDSKNLKNSALSFFKEKNIYNEENLVILNLFCKKNLDDNLVNEEVIEFLQKTFLLYEYFVKGKHERINKREFMDNIYDCCKRIFIKNIIKYEKEILNFLLKNLINFINNYSFFFIYKSLYNLYQYNRKKLTKLCLYKSEPFLFLLNIQCVQISGVPLLINDNAFDPDIVFSFDENDEKDIRDCFFDLERNRAQNGNEKISKEKVIVDVIEVKDSEGEECARGKTSRRGGGKGARLKRIDKGSSATQIATTTVTVIPPIRYSLDQGNCLDREFICLHLCTFFKRCFDNVNFYLIEKFIENYYINQNKENVYKELFLFLFLIYKNKMHNIVDRILIDIMKGVYSTSDIEIQQHKKKKRKVLNDEADSVDEKVCNTDYKFYFEFLVNIITYTNLQYESNYEYYITMLRLLHEEDEFQELYISSFFFVLISSKDVTIRDMLLINFTKYVSKKHNNLDKLFQKIKCIFSLIYDMNCKHVIYNRNTFNTFSTENYIYQDDENEINMKFSYLPFIAEHIFIDSYIHSFLKEIYYIISKSNMYYFSHITNLYLYTYDNIFNKIVNIIYENEMNLNDNSFDICRKIVKPFLFIYIELVNTIEEKIKKVEFNERGIISYSFVKRYLFKNMYEKTFLQKDLFYVIYQIYFLLHTIKYNFFNFLREYLEIKRNIGLNLERFLKLKLQNDKKMPGEEVEEGDEEEEEDDAEDAVEAEDVEEVQKGKEYDETDDLNRCDDKDDDTTRKENAETRKRKKKGEKETGEMETVKRDARKKEMMQREADEKGSDAEKWINKGENNQCIKTDIEEESSDALYFSADEQKRKETPVANATECFGKAEEEGNIYYDKVQMEKVRIINFFQKNYPILKYFEANTEETLKECCAEGPFENFCLKEKSKLRKGSIICSVGGVSTTGKGSTCTSMRDSTCATVRGNTCTNDGDRFVRKLNSFFKDNSEVNGVINDLFVYNKDNVYSKILKNNLLIVKELRKIRMDVLYPIFNASLVFLFDDFYFFIIQNIKLVIEEKEKTYSNHKIFLNLSFILLHTFAKDVKIEKYMVSIFYILKLCLNKLKSLKIVDQIGNSYIWDIYNKKEKIFEKNIKYYNMRKDKHIVKDDSSEEEGDDNTYDSLILIDTKDIKINTNYENRHTFIHIAEEKIKLHQNVFYIFLKLLQNVLKANNLYYNFKFIIYDILFSEYSNKGIIYACMKCILDKRKLEEVFNYCISMLDCITGEQCGLSQQVTRDGKSGTLPIGKKVHVTNRKISEEIVAEENSLECIHSDEIQAKQAISLLETTFQKGSYISCILHSKELFKITLFDSKHSISSKVSSLYINLVILYYIFRQKGKNNRKSKLYDNCLKLDVEDYYNIVNKLLPIFYHINSLNTYYDRYIKHICLKILKKIYNLFSLKEAQLYMKHFRNNSKEETIYKDKKIGNIQHAKGELISFFESILNNEIRNYFRKNNVYKITSEEYKFFFFNNLNCNKFILKNENFLFMVNCLVFLFTCKYDKITFYKIIFLILMERNENKNYLLAKIISTLLKTFKLKNVFSNVKKLNRKNKIRLPKDLANHSILLYIIRTAVILFLLIDYSAVYKQTVMIDDYLSYSVFRKLSIKKKTLNYYYTQLSILLYRIFYNERNLPYFFKIFFSTLYIISFKKRYENGTYLFERVFHLKGEGEEENAGEVEDEGKEEDVREEENIGEGEDCKENCANIQSVEAKCGKRSVTSRSRDIKRKHVMDENSEDAEKSNSCDYIKKNYREILRSHRQMTKRLSSECEEKNKNGEKASAREYIKIDDSSSSSSSSDSDVSYKVHIKSAKGKPKGKALGNYSNKSSNKSSDKGSAKDSSKSCEGETKRKASSLSSSSTTTGKDEYDASNKPDQQLQQQKQQENVREHVKNGDEAEGKNKLGENFHFNGSLSLKILNHFIFLCKGFHKDLELKIYNGIVSSLKENINDKEKLKTLLNITFSDEDKHSIKYKKKMELLNIIETKIIFLNYIKENLKKRKSLITRMSELNLHIFKNNCMFNIELDFI</sequence>
<feature type="compositionally biased region" description="Acidic residues" evidence="1">
    <location>
        <begin position="721"/>
        <end position="745"/>
    </location>
</feature>
<dbReference type="Proteomes" id="UP000078560">
    <property type="component" value="Unassembled WGS sequence"/>
</dbReference>
<feature type="transmembrane region" description="Helical" evidence="2">
    <location>
        <begin position="1587"/>
        <end position="1607"/>
    </location>
</feature>
<evidence type="ECO:0000256" key="1">
    <source>
        <dbReference type="SAM" id="MobiDB-lite"/>
    </source>
</evidence>
<accession>A0A1A8VQU3</accession>
<feature type="compositionally biased region" description="Basic and acidic residues" evidence="1">
    <location>
        <begin position="784"/>
        <end position="818"/>
    </location>
</feature>
<keyword evidence="2" id="KW-0472">Membrane</keyword>
<reference evidence="4" key="1">
    <citation type="submission" date="2016-05" db="EMBL/GenBank/DDBJ databases">
        <authorList>
            <person name="Naeem Raeece"/>
        </authorList>
    </citation>
    <scope>NUCLEOTIDE SEQUENCE [LARGE SCALE GENOMIC DNA]</scope>
</reference>
<feature type="compositionally biased region" description="Basic and acidic residues" evidence="1">
    <location>
        <begin position="746"/>
        <end position="777"/>
    </location>
</feature>
<evidence type="ECO:0000313" key="4">
    <source>
        <dbReference type="Proteomes" id="UP000078560"/>
    </source>
</evidence>
<feature type="region of interest" description="Disordered" evidence="1">
    <location>
        <begin position="1788"/>
        <end position="1927"/>
    </location>
</feature>
<evidence type="ECO:0000256" key="2">
    <source>
        <dbReference type="SAM" id="Phobius"/>
    </source>
</evidence>
<feature type="compositionally biased region" description="Basic residues" evidence="1">
    <location>
        <begin position="1831"/>
        <end position="1842"/>
    </location>
</feature>
<keyword evidence="2" id="KW-1133">Transmembrane helix</keyword>
<organism evidence="3 4">
    <name type="scientific">Plasmodium ovale curtisi</name>
    <dbReference type="NCBI Taxonomy" id="864141"/>
    <lineage>
        <taxon>Eukaryota</taxon>
        <taxon>Sar</taxon>
        <taxon>Alveolata</taxon>
        <taxon>Apicomplexa</taxon>
        <taxon>Aconoidasida</taxon>
        <taxon>Haemosporida</taxon>
        <taxon>Plasmodiidae</taxon>
        <taxon>Plasmodium</taxon>
        <taxon>Plasmodium (Plasmodium)</taxon>
    </lineage>
</organism>
<feature type="compositionally biased region" description="Low complexity" evidence="1">
    <location>
        <begin position="1878"/>
        <end position="1887"/>
    </location>
</feature>
<feature type="region of interest" description="Disordered" evidence="1">
    <location>
        <begin position="718"/>
        <end position="818"/>
    </location>
</feature>
<protein>
    <submittedName>
        <fullName evidence="3">Uncharacterized protein</fullName>
    </submittedName>
</protein>
<feature type="compositionally biased region" description="Low complexity" evidence="1">
    <location>
        <begin position="1816"/>
        <end position="1828"/>
    </location>
</feature>
<name>A0A1A8VQU3_PLAOA</name>
<feature type="compositionally biased region" description="Basic and acidic residues" evidence="1">
    <location>
        <begin position="1791"/>
        <end position="1815"/>
    </location>
</feature>
<gene>
    <name evidence="3" type="ORF">POVCU2_0017360</name>
</gene>
<feature type="region of interest" description="Disordered" evidence="1">
    <location>
        <begin position="1697"/>
        <end position="1721"/>
    </location>
</feature>
<proteinExistence type="predicted"/>